<sequence>MLFGVKDSFIFVYTGEKFLIRDSIVLSHLTEKMVDSVLYDLTKYGGYIQKLEQFEQEVTSCSYHANSDDNIISQTYQSFQSAVALGFLDSFKKEITRIEKIIVKQEETITLSSLHATLKPWLHKLDILYSVYVKGIKEAEWLPSNYQKSSHLISVLYEAITEFDALGEFSKDVVDLLLPLWIQTTKPYIDIIDNWITNGVLCDPRLEFIVRRNESVKSLDEKFWEIAFTIHVPEDDPSKSKIQDQTDLLDDTSTFS</sequence>
<evidence type="ECO:0000259" key="6">
    <source>
        <dbReference type="Pfam" id="PF17681"/>
    </source>
</evidence>
<comment type="subcellular location">
    <subcellularLocation>
        <location evidence="4">Cytoplasm</location>
        <location evidence="4">Cytoskeleton</location>
        <location evidence="4">Microtubule organizing center</location>
    </subcellularLocation>
</comment>
<keyword evidence="3 4" id="KW-0206">Cytoskeleton</keyword>
<dbReference type="GO" id="GO:0051225">
    <property type="term" value="P:spindle assembly"/>
    <property type="evidence" value="ECO:0007669"/>
    <property type="project" value="TreeGrafter"/>
</dbReference>
<dbReference type="PANTHER" id="PTHR19302">
    <property type="entry name" value="GAMMA TUBULIN COMPLEX PROTEIN"/>
    <property type="match status" value="1"/>
</dbReference>
<keyword evidence="1 4" id="KW-0963">Cytoplasm</keyword>
<dbReference type="InterPro" id="IPR041470">
    <property type="entry name" value="GCP_N"/>
</dbReference>
<keyword evidence="2 4" id="KW-0493">Microtubule</keyword>
<dbReference type="GO" id="GO:0000930">
    <property type="term" value="C:gamma-tubulin complex"/>
    <property type="evidence" value="ECO:0007669"/>
    <property type="project" value="TreeGrafter"/>
</dbReference>
<dbReference type="GO" id="GO:0051011">
    <property type="term" value="F:microtubule minus-end binding"/>
    <property type="evidence" value="ECO:0007669"/>
    <property type="project" value="TreeGrafter"/>
</dbReference>
<evidence type="ECO:0000256" key="2">
    <source>
        <dbReference type="ARBA" id="ARBA00022701"/>
    </source>
</evidence>
<dbReference type="GO" id="GO:0051321">
    <property type="term" value="P:meiotic cell cycle"/>
    <property type="evidence" value="ECO:0007669"/>
    <property type="project" value="TreeGrafter"/>
</dbReference>
<evidence type="ECO:0000256" key="1">
    <source>
        <dbReference type="ARBA" id="ARBA00022490"/>
    </source>
</evidence>
<dbReference type="GO" id="GO:0000922">
    <property type="term" value="C:spindle pole"/>
    <property type="evidence" value="ECO:0007669"/>
    <property type="project" value="InterPro"/>
</dbReference>
<evidence type="ECO:0000256" key="4">
    <source>
        <dbReference type="RuleBase" id="RU363050"/>
    </source>
</evidence>
<feature type="region of interest" description="Disordered" evidence="5">
    <location>
        <begin position="237"/>
        <end position="256"/>
    </location>
</feature>
<dbReference type="GO" id="GO:0007020">
    <property type="term" value="P:microtubule nucleation"/>
    <property type="evidence" value="ECO:0007669"/>
    <property type="project" value="InterPro"/>
</dbReference>
<dbReference type="EMBL" id="UYJE01009949">
    <property type="protein sequence ID" value="VDI78257.1"/>
    <property type="molecule type" value="Genomic_DNA"/>
</dbReference>
<protein>
    <recommendedName>
        <fullName evidence="4">Gamma-tubulin complex component</fullName>
    </recommendedName>
</protein>
<dbReference type="AlphaFoldDB" id="A0A8B6HFS3"/>
<dbReference type="GO" id="GO:0043015">
    <property type="term" value="F:gamma-tubulin binding"/>
    <property type="evidence" value="ECO:0007669"/>
    <property type="project" value="InterPro"/>
</dbReference>
<evidence type="ECO:0000313" key="7">
    <source>
        <dbReference type="EMBL" id="VDI78257.1"/>
    </source>
</evidence>
<evidence type="ECO:0000256" key="3">
    <source>
        <dbReference type="ARBA" id="ARBA00023212"/>
    </source>
</evidence>
<reference evidence="7" key="1">
    <citation type="submission" date="2018-11" db="EMBL/GenBank/DDBJ databases">
        <authorList>
            <person name="Alioto T."/>
            <person name="Alioto T."/>
        </authorList>
    </citation>
    <scope>NUCLEOTIDE SEQUENCE</scope>
</reference>
<dbReference type="OrthoDB" id="66546at2759"/>
<organism evidence="7 8">
    <name type="scientific">Mytilus galloprovincialis</name>
    <name type="common">Mediterranean mussel</name>
    <dbReference type="NCBI Taxonomy" id="29158"/>
    <lineage>
        <taxon>Eukaryota</taxon>
        <taxon>Metazoa</taxon>
        <taxon>Spiralia</taxon>
        <taxon>Lophotrochozoa</taxon>
        <taxon>Mollusca</taxon>
        <taxon>Bivalvia</taxon>
        <taxon>Autobranchia</taxon>
        <taxon>Pteriomorphia</taxon>
        <taxon>Mytilida</taxon>
        <taxon>Mytiloidea</taxon>
        <taxon>Mytilidae</taxon>
        <taxon>Mytilinae</taxon>
        <taxon>Mytilus</taxon>
    </lineage>
</organism>
<evidence type="ECO:0000256" key="5">
    <source>
        <dbReference type="SAM" id="MobiDB-lite"/>
    </source>
</evidence>
<gene>
    <name evidence="7" type="ORF">MGAL_10B084049</name>
</gene>
<feature type="non-terminal residue" evidence="7">
    <location>
        <position position="256"/>
    </location>
</feature>
<dbReference type="Pfam" id="PF17681">
    <property type="entry name" value="GCP_N_terminal"/>
    <property type="match status" value="1"/>
</dbReference>
<name>A0A8B6HFS3_MYTGA</name>
<dbReference type="GO" id="GO:0031122">
    <property type="term" value="P:cytoplasmic microtubule organization"/>
    <property type="evidence" value="ECO:0007669"/>
    <property type="project" value="TreeGrafter"/>
</dbReference>
<comment type="caution">
    <text evidence="7">The sequence shown here is derived from an EMBL/GenBank/DDBJ whole genome shotgun (WGS) entry which is preliminary data.</text>
</comment>
<proteinExistence type="inferred from homology"/>
<dbReference type="GO" id="GO:0000278">
    <property type="term" value="P:mitotic cell cycle"/>
    <property type="evidence" value="ECO:0007669"/>
    <property type="project" value="TreeGrafter"/>
</dbReference>
<accession>A0A8B6HFS3</accession>
<dbReference type="PANTHER" id="PTHR19302:SF33">
    <property type="entry name" value="GAMMA-TUBULIN COMPLEX COMPONENT 5"/>
    <property type="match status" value="1"/>
</dbReference>
<feature type="domain" description="Gamma tubulin complex component protein N-terminal" evidence="6">
    <location>
        <begin position="1"/>
        <end position="231"/>
    </location>
</feature>
<dbReference type="GO" id="GO:0005874">
    <property type="term" value="C:microtubule"/>
    <property type="evidence" value="ECO:0007669"/>
    <property type="project" value="UniProtKB-KW"/>
</dbReference>
<dbReference type="InterPro" id="IPR007259">
    <property type="entry name" value="GCP"/>
</dbReference>
<dbReference type="Proteomes" id="UP000596742">
    <property type="component" value="Unassembled WGS sequence"/>
</dbReference>
<comment type="similarity">
    <text evidence="4">Belongs to the TUBGCP family.</text>
</comment>
<evidence type="ECO:0000313" key="8">
    <source>
        <dbReference type="Proteomes" id="UP000596742"/>
    </source>
</evidence>
<keyword evidence="8" id="KW-1185">Reference proteome</keyword>